<feature type="compositionally biased region" description="Low complexity" evidence="1">
    <location>
        <begin position="11"/>
        <end position="21"/>
    </location>
</feature>
<sequence length="195" mass="21549">MNISNAINTVSVSGSSSSSAKKTSEKNKWKLTDSLKEKIVELAKKDAKNNIYMGNEFMNLRKAEVAKVAPNRAALIGKFNQSMSSGNMGDMKKIQEADKRWLCILFGIPYEAEFQGEGTGSAAHVYNECGEEVLTYTEGVGWQEKETKAESQVHSALKSTYYEAFCDARKALNSEQRTGGMNENIMSQGNFDMKA</sequence>
<dbReference type="RefSeq" id="WP_055288226.1">
    <property type="nucleotide sequence ID" value="NZ_CABIXW010000016.1"/>
</dbReference>
<reference evidence="2 3" key="1">
    <citation type="submission" date="2015-09" db="EMBL/GenBank/DDBJ databases">
        <authorList>
            <consortium name="Pathogen Informatics"/>
        </authorList>
    </citation>
    <scope>NUCLEOTIDE SEQUENCE [LARGE SCALE GENOMIC DNA]</scope>
    <source>
        <strain evidence="2 3">2789STDY5834878</strain>
    </source>
</reference>
<dbReference type="AlphaFoldDB" id="A0A174ZYX6"/>
<accession>A0A174ZYX6</accession>
<dbReference type="EMBL" id="CZBV01000016">
    <property type="protein sequence ID" value="CUQ92474.1"/>
    <property type="molecule type" value="Genomic_DNA"/>
</dbReference>
<gene>
    <name evidence="2" type="ORF">ERS852492_03114</name>
</gene>
<dbReference type="Proteomes" id="UP000095780">
    <property type="component" value="Unassembled WGS sequence"/>
</dbReference>
<feature type="compositionally biased region" description="Polar residues" evidence="1">
    <location>
        <begin position="1"/>
        <end position="10"/>
    </location>
</feature>
<evidence type="ECO:0000256" key="1">
    <source>
        <dbReference type="SAM" id="MobiDB-lite"/>
    </source>
</evidence>
<evidence type="ECO:0000313" key="2">
    <source>
        <dbReference type="EMBL" id="CUQ92474.1"/>
    </source>
</evidence>
<feature type="region of interest" description="Disordered" evidence="1">
    <location>
        <begin position="1"/>
        <end position="27"/>
    </location>
</feature>
<evidence type="ECO:0000313" key="3">
    <source>
        <dbReference type="Proteomes" id="UP000095780"/>
    </source>
</evidence>
<organism evidence="2 3">
    <name type="scientific">Lachnospira eligens</name>
    <dbReference type="NCBI Taxonomy" id="39485"/>
    <lineage>
        <taxon>Bacteria</taxon>
        <taxon>Bacillati</taxon>
        <taxon>Bacillota</taxon>
        <taxon>Clostridia</taxon>
        <taxon>Lachnospirales</taxon>
        <taxon>Lachnospiraceae</taxon>
        <taxon>Lachnospira</taxon>
    </lineage>
</organism>
<proteinExistence type="predicted"/>
<protein>
    <submittedName>
        <fullName evidence="2">Uncharacterized protein</fullName>
    </submittedName>
</protein>
<name>A0A174ZYX6_9FIRM</name>